<proteinExistence type="inferred from homology"/>
<dbReference type="HOGENOM" id="CLU_013615_7_1_10"/>
<comment type="catalytic activity">
    <reaction evidence="1 5 6">
        <text>[protein]-peptidylproline (omega=180) = [protein]-peptidylproline (omega=0)</text>
        <dbReference type="Rhea" id="RHEA:16237"/>
        <dbReference type="Rhea" id="RHEA-COMP:10747"/>
        <dbReference type="Rhea" id="RHEA-COMP:10748"/>
        <dbReference type="ChEBI" id="CHEBI:83833"/>
        <dbReference type="ChEBI" id="CHEBI:83834"/>
        <dbReference type="EC" id="5.2.1.8"/>
    </reaction>
</comment>
<feature type="signal peptide" evidence="7">
    <location>
        <begin position="1"/>
        <end position="18"/>
    </location>
</feature>
<dbReference type="AlphaFoldDB" id="U6RT43"/>
<dbReference type="eggNOG" id="COG0545">
    <property type="taxonomic scope" value="Bacteria"/>
</dbReference>
<reference evidence="9 10" key="1">
    <citation type="submission" date="2013-04" db="EMBL/GenBank/DDBJ databases">
        <title>The Genome Sequence of Bacteroides massiliensis DSM 17679.</title>
        <authorList>
            <consortium name="The Broad Institute Genomics Platform"/>
            <person name="Earl A."/>
            <person name="Ward D."/>
            <person name="Feldgarden M."/>
            <person name="Gevers D."/>
            <person name="Martens E."/>
            <person name="Fenner L."/>
            <person name="Roux V."/>
            <person name="Mallet M.N."/>
            <person name="Raoult D."/>
            <person name="Walker B."/>
            <person name="Young S."/>
            <person name="Zeng Q."/>
            <person name="Gargeya S."/>
            <person name="Fitzgerald M."/>
            <person name="Haas B."/>
            <person name="Abouelleil A."/>
            <person name="Allen A.W."/>
            <person name="Alvarado L."/>
            <person name="Arachchi H.M."/>
            <person name="Berlin A.M."/>
            <person name="Chapman S.B."/>
            <person name="Gainer-Dewar J."/>
            <person name="Goldberg J."/>
            <person name="Griggs A."/>
            <person name="Gujja S."/>
            <person name="Hansen M."/>
            <person name="Howarth C."/>
            <person name="Imamovic A."/>
            <person name="Ireland A."/>
            <person name="Larimer J."/>
            <person name="McCowan C."/>
            <person name="Murphy C."/>
            <person name="Pearson M."/>
            <person name="Poon T.W."/>
            <person name="Priest M."/>
            <person name="Roberts A."/>
            <person name="Saif S."/>
            <person name="Shea T."/>
            <person name="Sisk P."/>
            <person name="Sykes S."/>
            <person name="Wortman J."/>
            <person name="Nusbaum C."/>
            <person name="Birren B."/>
        </authorList>
    </citation>
    <scope>NUCLEOTIDE SEQUENCE [LARGE SCALE GENOMIC DNA]</scope>
    <source>
        <strain evidence="10">B84634 / Timone 84634 / DSM 17679 / JCM 13223</strain>
    </source>
</reference>
<dbReference type="InterPro" id="IPR001179">
    <property type="entry name" value="PPIase_FKBP_dom"/>
</dbReference>
<protein>
    <recommendedName>
        <fullName evidence="6">Peptidyl-prolyl cis-trans isomerase</fullName>
        <ecNumber evidence="6">5.2.1.8</ecNumber>
    </recommendedName>
</protein>
<evidence type="ECO:0000256" key="5">
    <source>
        <dbReference type="PROSITE-ProRule" id="PRU00277"/>
    </source>
</evidence>
<dbReference type="PROSITE" id="PS50059">
    <property type="entry name" value="FKBP_PPIASE"/>
    <property type="match status" value="1"/>
</dbReference>
<dbReference type="Pfam" id="PF00254">
    <property type="entry name" value="FKBP_C"/>
    <property type="match status" value="1"/>
</dbReference>
<dbReference type="OrthoDB" id="9814548at2"/>
<keyword evidence="7" id="KW-0732">Signal</keyword>
<dbReference type="SUPFAM" id="SSF54534">
    <property type="entry name" value="FKBP-like"/>
    <property type="match status" value="1"/>
</dbReference>
<evidence type="ECO:0000313" key="10">
    <source>
        <dbReference type="Proteomes" id="UP000017831"/>
    </source>
</evidence>
<dbReference type="STRING" id="1121098.HMPREF1534_00174"/>
<dbReference type="PANTHER" id="PTHR43811:SF19">
    <property type="entry name" value="39 KDA FK506-BINDING NUCLEAR PROTEIN"/>
    <property type="match status" value="1"/>
</dbReference>
<dbReference type="Gene3D" id="3.10.50.40">
    <property type="match status" value="1"/>
</dbReference>
<evidence type="ECO:0000256" key="6">
    <source>
        <dbReference type="RuleBase" id="RU003915"/>
    </source>
</evidence>
<evidence type="ECO:0000256" key="7">
    <source>
        <dbReference type="SAM" id="SignalP"/>
    </source>
</evidence>
<dbReference type="GeneID" id="60063744"/>
<dbReference type="Proteomes" id="UP000017831">
    <property type="component" value="Unassembled WGS sequence"/>
</dbReference>
<name>U6RT43_9BACT</name>
<dbReference type="RefSeq" id="WP_005935818.1">
    <property type="nucleotide sequence ID" value="NZ_KB890349.1"/>
</dbReference>
<dbReference type="GO" id="GO:0003755">
    <property type="term" value="F:peptidyl-prolyl cis-trans isomerase activity"/>
    <property type="evidence" value="ECO:0007669"/>
    <property type="project" value="UniProtKB-UniRule"/>
</dbReference>
<dbReference type="PATRIC" id="fig|1121098.3.peg.175"/>
<evidence type="ECO:0000313" key="9">
    <source>
        <dbReference type="EMBL" id="EOA58398.1"/>
    </source>
</evidence>
<organism evidence="9 10">
    <name type="scientific">Phocaeicola massiliensis B84634 = Timone 84634 = DSM 17679 = JCM 13223</name>
    <dbReference type="NCBI Taxonomy" id="1121098"/>
    <lineage>
        <taxon>Bacteria</taxon>
        <taxon>Pseudomonadati</taxon>
        <taxon>Bacteroidota</taxon>
        <taxon>Bacteroidia</taxon>
        <taxon>Bacteroidales</taxon>
        <taxon>Bacteroidaceae</taxon>
        <taxon>Phocaeicola</taxon>
    </lineage>
</organism>
<dbReference type="PROSITE" id="PS51257">
    <property type="entry name" value="PROKAR_LIPOPROTEIN"/>
    <property type="match status" value="1"/>
</dbReference>
<keyword evidence="10" id="KW-1185">Reference proteome</keyword>
<evidence type="ECO:0000259" key="8">
    <source>
        <dbReference type="PROSITE" id="PS50059"/>
    </source>
</evidence>
<evidence type="ECO:0000256" key="2">
    <source>
        <dbReference type="ARBA" id="ARBA00006577"/>
    </source>
</evidence>
<comment type="similarity">
    <text evidence="2 6">Belongs to the FKBP-type PPIase family.</text>
</comment>
<dbReference type="PANTHER" id="PTHR43811">
    <property type="entry name" value="FKBP-TYPE PEPTIDYL-PROLYL CIS-TRANS ISOMERASE FKPA"/>
    <property type="match status" value="1"/>
</dbReference>
<gene>
    <name evidence="9" type="ORF">HMPREF1534_00174</name>
</gene>
<comment type="caution">
    <text evidence="9">The sequence shown here is derived from an EMBL/GenBank/DDBJ whole genome shotgun (WGS) entry which is preliminary data.</text>
</comment>
<keyword evidence="3 5" id="KW-0697">Rotamase</keyword>
<accession>U6RT43</accession>
<evidence type="ECO:0000256" key="4">
    <source>
        <dbReference type="ARBA" id="ARBA00023235"/>
    </source>
</evidence>
<feature type="chain" id="PRO_5004679793" description="Peptidyl-prolyl cis-trans isomerase" evidence="7">
    <location>
        <begin position="19"/>
        <end position="203"/>
    </location>
</feature>
<dbReference type="InterPro" id="IPR046357">
    <property type="entry name" value="PPIase_dom_sf"/>
</dbReference>
<evidence type="ECO:0000256" key="3">
    <source>
        <dbReference type="ARBA" id="ARBA00023110"/>
    </source>
</evidence>
<sequence length="203" mass="22345">MNKSILWLISLLFAASFAIVSCSESDGEENPYANWQERNQKYLDSIAAEAKANPGEWKVVRSYKLPPLGLNEQGKVNEYVYCKIINNGEGERPLFTDTVAVNYRGKLINGTVFDQSYKGELNPSIAVPVEFPVGDVIVGWTTALMNMTVGSRWELYIPSELAYEEAGSGSIPGYSTLFFDVDLVKLIPLASNGKSAESALDTE</sequence>
<feature type="domain" description="PPIase FKBP-type" evidence="8">
    <location>
        <begin position="96"/>
        <end position="187"/>
    </location>
</feature>
<dbReference type="EC" id="5.2.1.8" evidence="6"/>
<dbReference type="EMBL" id="AQHY01000003">
    <property type="protein sequence ID" value="EOA58398.1"/>
    <property type="molecule type" value="Genomic_DNA"/>
</dbReference>
<keyword evidence="4 5" id="KW-0413">Isomerase</keyword>
<evidence type="ECO:0000256" key="1">
    <source>
        <dbReference type="ARBA" id="ARBA00000971"/>
    </source>
</evidence>